<sequence>MRLPTSLQHPPMLPSTATPVAHPSSCDPSLHGGHSRRPAAAHPGPRAAPTWMPGPHPPRRRWSLPYQRRQPRLLPHGDGQRRQPRILP</sequence>
<dbReference type="AlphaFoldDB" id="A0A921QG98"/>
<evidence type="ECO:0000313" key="3">
    <source>
        <dbReference type="Proteomes" id="UP000807115"/>
    </source>
</evidence>
<evidence type="ECO:0000313" key="2">
    <source>
        <dbReference type="EMBL" id="KAG0519840.1"/>
    </source>
</evidence>
<comment type="caution">
    <text evidence="2">The sequence shown here is derived from an EMBL/GenBank/DDBJ whole genome shotgun (WGS) entry which is preliminary data.</text>
</comment>
<dbReference type="Proteomes" id="UP000807115">
    <property type="component" value="Chromosome 8"/>
</dbReference>
<name>A0A921QG98_SORBI</name>
<reference evidence="2" key="1">
    <citation type="journal article" date="2019" name="BMC Genomics">
        <title>A new reference genome for Sorghum bicolor reveals high levels of sequence similarity between sweet and grain genotypes: implications for the genetics of sugar metabolism.</title>
        <authorList>
            <person name="Cooper E.A."/>
            <person name="Brenton Z.W."/>
            <person name="Flinn B.S."/>
            <person name="Jenkins J."/>
            <person name="Shu S."/>
            <person name="Flowers D."/>
            <person name="Luo F."/>
            <person name="Wang Y."/>
            <person name="Xia P."/>
            <person name="Barry K."/>
            <person name="Daum C."/>
            <person name="Lipzen A."/>
            <person name="Yoshinaga Y."/>
            <person name="Schmutz J."/>
            <person name="Saski C."/>
            <person name="Vermerris W."/>
            <person name="Kresovich S."/>
        </authorList>
    </citation>
    <scope>NUCLEOTIDE SEQUENCE</scope>
</reference>
<evidence type="ECO:0000256" key="1">
    <source>
        <dbReference type="SAM" id="MobiDB-lite"/>
    </source>
</evidence>
<reference evidence="2" key="2">
    <citation type="submission" date="2020-10" db="EMBL/GenBank/DDBJ databases">
        <authorList>
            <person name="Cooper E.A."/>
            <person name="Brenton Z.W."/>
            <person name="Flinn B.S."/>
            <person name="Jenkins J."/>
            <person name="Shu S."/>
            <person name="Flowers D."/>
            <person name="Luo F."/>
            <person name="Wang Y."/>
            <person name="Xia P."/>
            <person name="Barry K."/>
            <person name="Daum C."/>
            <person name="Lipzen A."/>
            <person name="Yoshinaga Y."/>
            <person name="Schmutz J."/>
            <person name="Saski C."/>
            <person name="Vermerris W."/>
            <person name="Kresovich S."/>
        </authorList>
    </citation>
    <scope>NUCLEOTIDE SEQUENCE</scope>
</reference>
<proteinExistence type="predicted"/>
<accession>A0A921QG98</accession>
<feature type="compositionally biased region" description="Low complexity" evidence="1">
    <location>
        <begin position="40"/>
        <end position="49"/>
    </location>
</feature>
<feature type="region of interest" description="Disordered" evidence="1">
    <location>
        <begin position="1"/>
        <end position="88"/>
    </location>
</feature>
<dbReference type="EMBL" id="CM027687">
    <property type="protein sequence ID" value="KAG0519840.1"/>
    <property type="molecule type" value="Genomic_DNA"/>
</dbReference>
<gene>
    <name evidence="2" type="ORF">BDA96_08G020900</name>
</gene>
<organism evidence="2 3">
    <name type="scientific">Sorghum bicolor</name>
    <name type="common">Sorghum</name>
    <name type="synonym">Sorghum vulgare</name>
    <dbReference type="NCBI Taxonomy" id="4558"/>
    <lineage>
        <taxon>Eukaryota</taxon>
        <taxon>Viridiplantae</taxon>
        <taxon>Streptophyta</taxon>
        <taxon>Embryophyta</taxon>
        <taxon>Tracheophyta</taxon>
        <taxon>Spermatophyta</taxon>
        <taxon>Magnoliopsida</taxon>
        <taxon>Liliopsida</taxon>
        <taxon>Poales</taxon>
        <taxon>Poaceae</taxon>
        <taxon>PACMAD clade</taxon>
        <taxon>Panicoideae</taxon>
        <taxon>Andropogonodae</taxon>
        <taxon>Andropogoneae</taxon>
        <taxon>Sorghinae</taxon>
        <taxon>Sorghum</taxon>
    </lineage>
</organism>
<protein>
    <submittedName>
        <fullName evidence="2">Uncharacterized protein</fullName>
    </submittedName>
</protein>